<dbReference type="RefSeq" id="WP_220109557.1">
    <property type="nucleotide sequence ID" value="NZ_JAHZST010000006.1"/>
</dbReference>
<feature type="chain" id="PRO_5046115941" evidence="1">
    <location>
        <begin position="18"/>
        <end position="158"/>
    </location>
</feature>
<keyword evidence="3" id="KW-1185">Reference proteome</keyword>
<evidence type="ECO:0000313" key="2">
    <source>
        <dbReference type="EMBL" id="MBW8183999.1"/>
    </source>
</evidence>
<reference evidence="2 3" key="1">
    <citation type="submission" date="2021-07" db="EMBL/GenBank/DDBJ databases">
        <title>Shewanella sp. nov, isolated from SCS.</title>
        <authorList>
            <person name="Cao W.R."/>
        </authorList>
    </citation>
    <scope>NUCLEOTIDE SEQUENCE [LARGE SCALE GENOMIC DNA]</scope>
    <source>
        <strain evidence="2 3">NR704-98</strain>
    </source>
</reference>
<dbReference type="Gene3D" id="2.40.128.640">
    <property type="match status" value="1"/>
</dbReference>
<sequence length="158" mass="17541">MKLQLITLPLLALTILACSDLTDSKSAPKPIKESVKSEEVTPVIAVEDNSQNSLDWNGRYSGITPCASCEGIKTELILYYDNTYKLVTIYLGKSSKRFIETGKLKWNEAGAAITLHANGSDQSGNQYQVGENQLFMLDKEGQRITGELAEYYRLAKEQ</sequence>
<dbReference type="Pfam" id="PF04170">
    <property type="entry name" value="NlpE"/>
    <property type="match status" value="1"/>
</dbReference>
<organism evidence="2 3">
    <name type="scientific">Shewanella nanhaiensis</name>
    <dbReference type="NCBI Taxonomy" id="2864872"/>
    <lineage>
        <taxon>Bacteria</taxon>
        <taxon>Pseudomonadati</taxon>
        <taxon>Pseudomonadota</taxon>
        <taxon>Gammaproteobacteria</taxon>
        <taxon>Alteromonadales</taxon>
        <taxon>Shewanellaceae</taxon>
        <taxon>Shewanella</taxon>
    </lineage>
</organism>
<keyword evidence="1" id="KW-0732">Signal</keyword>
<evidence type="ECO:0000256" key="1">
    <source>
        <dbReference type="SAM" id="SignalP"/>
    </source>
</evidence>
<comment type="caution">
    <text evidence="2">The sequence shown here is derived from an EMBL/GenBank/DDBJ whole genome shotgun (WGS) entry which is preliminary data.</text>
</comment>
<proteinExistence type="predicted"/>
<dbReference type="EMBL" id="JAHZST010000006">
    <property type="protein sequence ID" value="MBW8183999.1"/>
    <property type="molecule type" value="Genomic_DNA"/>
</dbReference>
<feature type="signal peptide" evidence="1">
    <location>
        <begin position="1"/>
        <end position="17"/>
    </location>
</feature>
<dbReference type="Proteomes" id="UP001195963">
    <property type="component" value="Unassembled WGS sequence"/>
</dbReference>
<accession>A0ABS7E2T2</accession>
<dbReference type="InterPro" id="IPR007298">
    <property type="entry name" value="Cu-R_lipoprotein_NlpE"/>
</dbReference>
<evidence type="ECO:0000313" key="3">
    <source>
        <dbReference type="Proteomes" id="UP001195963"/>
    </source>
</evidence>
<dbReference type="PROSITE" id="PS51257">
    <property type="entry name" value="PROKAR_LIPOPROTEIN"/>
    <property type="match status" value="1"/>
</dbReference>
<name>A0ABS7E2T2_9GAMM</name>
<gene>
    <name evidence="2" type="ORF">K0625_09965</name>
</gene>
<protein>
    <submittedName>
        <fullName evidence="2">Copper resistance protein NlpE</fullName>
    </submittedName>
</protein>